<dbReference type="PANTHER" id="PTHR33515:SF1">
    <property type="entry name" value="RIBOSOME-BINDING FACTOR A, CHLOROPLASTIC-RELATED"/>
    <property type="match status" value="1"/>
</dbReference>
<comment type="subunit">
    <text evidence="2">Monomer. Binds 30S ribosomal subunits, but not 50S ribosomal subunits or 70S ribosomes.</text>
</comment>
<protein>
    <recommendedName>
        <fullName evidence="2">Ribosome-binding factor A</fullName>
    </recommendedName>
</protein>
<feature type="region of interest" description="Disordered" evidence="3">
    <location>
        <begin position="125"/>
        <end position="147"/>
    </location>
</feature>
<keyword evidence="1 2" id="KW-0690">Ribosome biogenesis</keyword>
<evidence type="ECO:0000313" key="5">
    <source>
        <dbReference type="Proteomes" id="UP001597295"/>
    </source>
</evidence>
<evidence type="ECO:0000256" key="1">
    <source>
        <dbReference type="ARBA" id="ARBA00022517"/>
    </source>
</evidence>
<dbReference type="RefSeq" id="WP_379878799.1">
    <property type="nucleotide sequence ID" value="NZ_JBHUIP010000016.1"/>
</dbReference>
<evidence type="ECO:0000313" key="4">
    <source>
        <dbReference type="EMBL" id="MFD2265449.1"/>
    </source>
</evidence>
<dbReference type="NCBIfam" id="TIGR00082">
    <property type="entry name" value="rbfA"/>
    <property type="match status" value="1"/>
</dbReference>
<comment type="function">
    <text evidence="2">One of several proteins that assist in the late maturation steps of the functional core of the 30S ribosomal subunit. Associates with free 30S ribosomal subunits (but not with 30S subunits that are part of 70S ribosomes or polysomes). Required for efficient processing of 16S rRNA. May interact with the 5'-terminal helix region of 16S rRNA.</text>
</comment>
<comment type="subcellular location">
    <subcellularLocation>
        <location evidence="2">Cytoplasm</location>
    </subcellularLocation>
</comment>
<dbReference type="Pfam" id="PF02033">
    <property type="entry name" value="RBFA"/>
    <property type="match status" value="1"/>
</dbReference>
<evidence type="ECO:0000256" key="3">
    <source>
        <dbReference type="SAM" id="MobiDB-lite"/>
    </source>
</evidence>
<dbReference type="InterPro" id="IPR020053">
    <property type="entry name" value="Ribosome-bd_factorA_CS"/>
</dbReference>
<dbReference type="NCBIfam" id="NF001802">
    <property type="entry name" value="PRK00521.2-5"/>
    <property type="match status" value="1"/>
</dbReference>
<dbReference type="InterPro" id="IPR015946">
    <property type="entry name" value="KH_dom-like_a/b"/>
</dbReference>
<organism evidence="4 5">
    <name type="scientific">Lacibacterium aquatile</name>
    <dbReference type="NCBI Taxonomy" id="1168082"/>
    <lineage>
        <taxon>Bacteria</taxon>
        <taxon>Pseudomonadati</taxon>
        <taxon>Pseudomonadota</taxon>
        <taxon>Alphaproteobacteria</taxon>
        <taxon>Rhodospirillales</taxon>
        <taxon>Rhodospirillaceae</taxon>
    </lineage>
</organism>
<accession>A0ABW5DYB0</accession>
<dbReference type="Proteomes" id="UP001597295">
    <property type="component" value="Unassembled WGS sequence"/>
</dbReference>
<dbReference type="InterPro" id="IPR000238">
    <property type="entry name" value="RbfA"/>
</dbReference>
<dbReference type="HAMAP" id="MF_00003">
    <property type="entry name" value="RbfA"/>
    <property type="match status" value="1"/>
</dbReference>
<dbReference type="SUPFAM" id="SSF89919">
    <property type="entry name" value="Ribosome-binding factor A, RbfA"/>
    <property type="match status" value="1"/>
</dbReference>
<evidence type="ECO:0000256" key="2">
    <source>
        <dbReference type="HAMAP-Rule" id="MF_00003"/>
    </source>
</evidence>
<dbReference type="EMBL" id="JBHUIP010000016">
    <property type="protein sequence ID" value="MFD2265449.1"/>
    <property type="molecule type" value="Genomic_DNA"/>
</dbReference>
<feature type="compositionally biased region" description="Acidic residues" evidence="3">
    <location>
        <begin position="132"/>
        <end position="147"/>
    </location>
</feature>
<dbReference type="InterPro" id="IPR023799">
    <property type="entry name" value="RbfA_dom_sf"/>
</dbReference>
<comment type="similarity">
    <text evidence="2">Belongs to the RbfA family.</text>
</comment>
<keyword evidence="5" id="KW-1185">Reference proteome</keyword>
<dbReference type="Gene3D" id="3.30.300.20">
    <property type="match status" value="1"/>
</dbReference>
<reference evidence="5" key="1">
    <citation type="journal article" date="2019" name="Int. J. Syst. Evol. Microbiol.">
        <title>The Global Catalogue of Microorganisms (GCM) 10K type strain sequencing project: providing services to taxonomists for standard genome sequencing and annotation.</title>
        <authorList>
            <consortium name="The Broad Institute Genomics Platform"/>
            <consortium name="The Broad Institute Genome Sequencing Center for Infectious Disease"/>
            <person name="Wu L."/>
            <person name="Ma J."/>
        </authorList>
    </citation>
    <scope>NUCLEOTIDE SEQUENCE [LARGE SCALE GENOMIC DNA]</scope>
    <source>
        <strain evidence="5">CGMCC 1.19062</strain>
    </source>
</reference>
<gene>
    <name evidence="2 4" type="primary">rbfA</name>
    <name evidence="4" type="ORF">ACFSM5_21285</name>
</gene>
<comment type="caution">
    <text evidence="4">The sequence shown here is derived from an EMBL/GenBank/DDBJ whole genome shotgun (WGS) entry which is preliminary data.</text>
</comment>
<name>A0ABW5DYB0_9PROT</name>
<dbReference type="PROSITE" id="PS01319">
    <property type="entry name" value="RBFA"/>
    <property type="match status" value="1"/>
</dbReference>
<dbReference type="PANTHER" id="PTHR33515">
    <property type="entry name" value="RIBOSOME-BINDING FACTOR A, CHLOROPLASTIC-RELATED"/>
    <property type="match status" value="1"/>
</dbReference>
<keyword evidence="2" id="KW-0963">Cytoplasm</keyword>
<sequence length="147" mass="15846">MTRSKGGSGPSPRQLKVGEEVRHAMTRILTRDGLRDPVLTGVTIMVTEVRMSPDMRHATCFVAPLGSMPDGGTTADLVKACKRASAYMRGQLAREVNLRFVPELAFQADTSFDQAARIGALLSEPKVRADLPEDDTAEDGEDDGKAS</sequence>
<proteinExistence type="inferred from homology"/>